<sequence>MNRIIVLDGVRAAAILLIVFVHLYNYLMHHPLTGHHGLIALLSFLALGGFTFVSGYAIYAHNRVISTREEIIGFSRKRVPLSSCRGHARGT</sequence>
<name>A0A0W8FKJ0_9ZZZZ</name>
<protein>
    <submittedName>
        <fullName evidence="2">Uncharacterized protein</fullName>
    </submittedName>
</protein>
<proteinExistence type="predicted"/>
<accession>A0A0W8FKJ0</accession>
<dbReference type="AlphaFoldDB" id="A0A0W8FKJ0"/>
<evidence type="ECO:0000256" key="1">
    <source>
        <dbReference type="SAM" id="Phobius"/>
    </source>
</evidence>
<keyword evidence="1" id="KW-1133">Transmembrane helix</keyword>
<comment type="caution">
    <text evidence="2">The sequence shown here is derived from an EMBL/GenBank/DDBJ whole genome shotgun (WGS) entry which is preliminary data.</text>
</comment>
<reference evidence="2" key="1">
    <citation type="journal article" date="2015" name="Proc. Natl. Acad. Sci. U.S.A.">
        <title>Networks of energetic and metabolic interactions define dynamics in microbial communities.</title>
        <authorList>
            <person name="Embree M."/>
            <person name="Liu J.K."/>
            <person name="Al-Bassam M.M."/>
            <person name="Zengler K."/>
        </authorList>
    </citation>
    <scope>NUCLEOTIDE SEQUENCE</scope>
</reference>
<keyword evidence="1" id="KW-0472">Membrane</keyword>
<dbReference type="EMBL" id="LNQE01001074">
    <property type="protein sequence ID" value="KUG21332.1"/>
    <property type="molecule type" value="Genomic_DNA"/>
</dbReference>
<feature type="transmembrane region" description="Helical" evidence="1">
    <location>
        <begin position="39"/>
        <end position="59"/>
    </location>
</feature>
<feature type="transmembrane region" description="Helical" evidence="1">
    <location>
        <begin position="9"/>
        <end position="27"/>
    </location>
</feature>
<evidence type="ECO:0000313" key="2">
    <source>
        <dbReference type="EMBL" id="KUG21332.1"/>
    </source>
</evidence>
<gene>
    <name evidence="2" type="ORF">ASZ90_008916</name>
</gene>
<organism evidence="2">
    <name type="scientific">hydrocarbon metagenome</name>
    <dbReference type="NCBI Taxonomy" id="938273"/>
    <lineage>
        <taxon>unclassified sequences</taxon>
        <taxon>metagenomes</taxon>
        <taxon>ecological metagenomes</taxon>
    </lineage>
</organism>
<keyword evidence="1" id="KW-0812">Transmembrane</keyword>